<dbReference type="Pfam" id="PF26097">
    <property type="entry name" value="Phage_Inh_N"/>
    <property type="match status" value="1"/>
</dbReference>
<feature type="domain" description="Inh N-terminal" evidence="1">
    <location>
        <begin position="148"/>
        <end position="194"/>
    </location>
</feature>
<reference evidence="2" key="1">
    <citation type="submission" date="2023-08" db="EMBL/GenBank/DDBJ databases">
        <authorList>
            <person name="Nazir A."/>
        </authorList>
    </citation>
    <scope>NUCLEOTIDE SEQUENCE</scope>
</reference>
<dbReference type="InterPro" id="IPR059054">
    <property type="entry name" value="Inh_N"/>
</dbReference>
<proteinExistence type="predicted"/>
<evidence type="ECO:0000259" key="1">
    <source>
        <dbReference type="Pfam" id="PF26097"/>
    </source>
</evidence>
<name>A0AA96R2H6_9CAUD</name>
<sequence>MKFYDQLTKTAVFTSVRELLHGINCMSTRKVDEHSGHLTLRGLRITDLEGVTVAYTNPIEIFEGLKDDFGLPVDVTGCIRRGRVFRIKMTEHPSLEEKEMQQKQGVVEEDVAPTEPLIQLSEDTSEELVEEIVGEVSEETTPETTSVIDWEYVDSLKNTKYGKQDLETYAREKHDVELDCRRSLANMKKDLKEAVESK</sequence>
<accession>A0AA96R2H6</accession>
<organism evidence="2">
    <name type="scientific">Staphylococcus phage vB_VibM_10AMN12</name>
    <dbReference type="NCBI Taxonomy" id="3076785"/>
    <lineage>
        <taxon>Viruses</taxon>
        <taxon>Duplodnaviria</taxon>
        <taxon>Heunggongvirae</taxon>
        <taxon>Uroviricota</taxon>
        <taxon>Caudoviricetes</taxon>
    </lineage>
</organism>
<dbReference type="EMBL" id="OR481006">
    <property type="protein sequence ID" value="WNO47499.1"/>
    <property type="molecule type" value="Genomic_DNA"/>
</dbReference>
<evidence type="ECO:0000313" key="2">
    <source>
        <dbReference type="EMBL" id="WNO47499.1"/>
    </source>
</evidence>
<protein>
    <recommendedName>
        <fullName evidence="1">Inh N-terminal domain-containing protein</fullName>
    </recommendedName>
</protein>